<proteinExistence type="predicted"/>
<dbReference type="InterPro" id="IPR053230">
    <property type="entry name" value="Trans_reg_galc"/>
</dbReference>
<dbReference type="AlphaFoldDB" id="A0A0D2G686"/>
<dbReference type="Pfam" id="PF04082">
    <property type="entry name" value="Fungal_trans"/>
    <property type="match status" value="1"/>
</dbReference>
<accession>A0A0D2G686</accession>
<dbReference type="GO" id="GO:0006351">
    <property type="term" value="P:DNA-templated transcription"/>
    <property type="evidence" value="ECO:0007669"/>
    <property type="project" value="InterPro"/>
</dbReference>
<dbReference type="HOGENOM" id="CLU_011910_2_0_1"/>
<feature type="compositionally biased region" description="Polar residues" evidence="2">
    <location>
        <begin position="1"/>
        <end position="23"/>
    </location>
</feature>
<sequence>MAPSTRTGSNSRFAPSTGSTPSGEQYVDASVGSPAGHDVLTHSVDVSRGRGAVGFTGKISEVSWIARAYSYLLAPSGGDFVAHKNISDRTPAIQFNYFMVDEDLLSLNEDYVDALHWPGDLTARILCEAFFHALHGIFDCFARERVLQELDGFPHNRMSLSWDQRRWLAIANLMWAIGSKWLHQAMLDDEPGIESHLVYYARARALGLDHRVMLDYPDLQGINALGMLSFYLLTNGSVSRAWALVGLAIRNATCLGLHLKTVDSSLSAVQLEERARLWYSLSSLEVALSEVLGTPPLTSLEYTTVPVEVLKSDSTEGSSEDPDTHGTRMLWLDFLRRRRDASQTMRGGHMPWQNFQFIGYGPPPQHLSSRARLSIISNRVMTQLYMPNVSNSWASVQKIITGLNVQLVVWENGLPEELKLKSTIAIGTDPRAKIDLALYHQSVRMILYRPCLRRIRIPNESAYSKEFNVSGARSCVGAGVSLVDILPEDASAHEAYQLLPWWNLLHYLGQALGVFILELCMDMEHFGGTATLLTPHVRKAMSYLWCLTAGSLSAYKAWRIFRHVLFILSLRVDSIDIVDIPLAALVPTGWTNADETSLMDTLRPIGEPGFPV</sequence>
<evidence type="ECO:0000256" key="1">
    <source>
        <dbReference type="ARBA" id="ARBA00023242"/>
    </source>
</evidence>
<gene>
    <name evidence="4" type="ORF">PV04_06716</name>
</gene>
<evidence type="ECO:0000313" key="5">
    <source>
        <dbReference type="Proteomes" id="UP000054266"/>
    </source>
</evidence>
<dbReference type="GO" id="GO:0003677">
    <property type="term" value="F:DNA binding"/>
    <property type="evidence" value="ECO:0007669"/>
    <property type="project" value="InterPro"/>
</dbReference>
<dbReference type="PANTHER" id="PTHR47654:SF5">
    <property type="entry name" value="TRANSCRIPTION FACTOR DOMAIN-CONTAINING PROTEIN"/>
    <property type="match status" value="1"/>
</dbReference>
<feature type="region of interest" description="Disordered" evidence="2">
    <location>
        <begin position="1"/>
        <end position="30"/>
    </location>
</feature>
<dbReference type="SMART" id="SM00906">
    <property type="entry name" value="Fungal_trans"/>
    <property type="match status" value="1"/>
</dbReference>
<dbReference type="PANTHER" id="PTHR47654">
    <property type="entry name" value="ZN(II)2CYS6 TRANSCRIPTION FACTOR (EUROFUNG)-RELATED"/>
    <property type="match status" value="1"/>
</dbReference>
<dbReference type="EMBL" id="KN846959">
    <property type="protein sequence ID" value="KIW67469.1"/>
    <property type="molecule type" value="Genomic_DNA"/>
</dbReference>
<organism evidence="4 5">
    <name type="scientific">Phialophora macrospora</name>
    <dbReference type="NCBI Taxonomy" id="1851006"/>
    <lineage>
        <taxon>Eukaryota</taxon>
        <taxon>Fungi</taxon>
        <taxon>Dikarya</taxon>
        <taxon>Ascomycota</taxon>
        <taxon>Pezizomycotina</taxon>
        <taxon>Eurotiomycetes</taxon>
        <taxon>Chaetothyriomycetidae</taxon>
        <taxon>Chaetothyriales</taxon>
        <taxon>Herpotrichiellaceae</taxon>
        <taxon>Phialophora</taxon>
    </lineage>
</organism>
<dbReference type="GO" id="GO:0008270">
    <property type="term" value="F:zinc ion binding"/>
    <property type="evidence" value="ECO:0007669"/>
    <property type="project" value="InterPro"/>
</dbReference>
<keyword evidence="5" id="KW-1185">Reference proteome</keyword>
<evidence type="ECO:0000259" key="3">
    <source>
        <dbReference type="SMART" id="SM00906"/>
    </source>
</evidence>
<name>A0A0D2G686_9EURO</name>
<evidence type="ECO:0000313" key="4">
    <source>
        <dbReference type="EMBL" id="KIW67469.1"/>
    </source>
</evidence>
<protein>
    <recommendedName>
        <fullName evidence="3">Xylanolytic transcriptional activator regulatory domain-containing protein</fullName>
    </recommendedName>
</protein>
<evidence type="ECO:0000256" key="2">
    <source>
        <dbReference type="SAM" id="MobiDB-lite"/>
    </source>
</evidence>
<keyword evidence="1" id="KW-0539">Nucleus</keyword>
<reference evidence="4 5" key="1">
    <citation type="submission" date="2015-01" db="EMBL/GenBank/DDBJ databases">
        <title>The Genome Sequence of Capronia semiimmersa CBS27337.</title>
        <authorList>
            <consortium name="The Broad Institute Genomics Platform"/>
            <person name="Cuomo C."/>
            <person name="de Hoog S."/>
            <person name="Gorbushina A."/>
            <person name="Stielow B."/>
            <person name="Teixiera M."/>
            <person name="Abouelleil A."/>
            <person name="Chapman S.B."/>
            <person name="Priest M."/>
            <person name="Young S.K."/>
            <person name="Wortman J."/>
            <person name="Nusbaum C."/>
            <person name="Birren B."/>
        </authorList>
    </citation>
    <scope>NUCLEOTIDE SEQUENCE [LARGE SCALE GENOMIC DNA]</scope>
    <source>
        <strain evidence="4 5">CBS 27337</strain>
    </source>
</reference>
<dbReference type="EMBL" id="KN846959">
    <property type="protein sequence ID" value="KIW67468.1"/>
    <property type="molecule type" value="Genomic_DNA"/>
</dbReference>
<feature type="domain" description="Xylanolytic transcriptional activator regulatory" evidence="3">
    <location>
        <begin position="241"/>
        <end position="314"/>
    </location>
</feature>
<dbReference type="CDD" id="cd12148">
    <property type="entry name" value="fungal_TF_MHR"/>
    <property type="match status" value="1"/>
</dbReference>
<dbReference type="InterPro" id="IPR007219">
    <property type="entry name" value="XnlR_reg_dom"/>
</dbReference>
<dbReference type="Proteomes" id="UP000054266">
    <property type="component" value="Unassembled WGS sequence"/>
</dbReference>